<evidence type="ECO:0000313" key="4">
    <source>
        <dbReference type="Proteomes" id="UP001642409"/>
    </source>
</evidence>
<keyword evidence="4" id="KW-1185">Reference proteome</keyword>
<reference evidence="2" key="1">
    <citation type="submission" date="2023-06" db="EMBL/GenBank/DDBJ databases">
        <authorList>
            <person name="Kurt Z."/>
        </authorList>
    </citation>
    <scope>NUCLEOTIDE SEQUENCE</scope>
</reference>
<gene>
    <name evidence="3" type="ORF">HINF_LOCUS20613</name>
    <name evidence="2" type="ORF">HINF_LOCUS39430</name>
</gene>
<evidence type="ECO:0000256" key="1">
    <source>
        <dbReference type="SAM" id="MobiDB-lite"/>
    </source>
</evidence>
<feature type="compositionally biased region" description="Basic and acidic residues" evidence="1">
    <location>
        <begin position="412"/>
        <end position="424"/>
    </location>
</feature>
<comment type="caution">
    <text evidence="2">The sequence shown here is derived from an EMBL/GenBank/DDBJ whole genome shotgun (WGS) entry which is preliminary data.</text>
</comment>
<sequence length="586" mass="68250">MKVQQLQDLYQLNTNSDQKVIIQNLNIIDNLCLRQLKQFKQLRFENVVFFVSEIQLFDSLNNELQTLELVQCQFINQQNNLEQLIKSQNEGEILQSENYEVKFNYVPRQIQIVYNIHVYETRLTLPLLNIGIANINGQIFQYNQDFVLSLLANFMHKQHDADITSFYQYDSQVIDKQVQTDQQIFANYIPQTIQYNQETIVPNQLEYTYLPNPTTLKTQFNFESHDLQQSINLQQIDQNLKILSESHSQNQVQSENQQLVQQQEINNESIHSTEPNSLAFSSGINNLKPLQNAVDLEAVQEEIDFQQKMKDELLQKLQGDLKVKVNELQNKYNVSPVKNNGNVNERANLGYQECQIVYNIQSPKQNEVQNALQMSLFEQQDQIVLQTPQLIEKIKPKSPIILENPISQQSENKNKPEQQKVEVQDKQKQAVVEDELSLQDMQANDVCTQVSKIDQQTCTEERLSTNLVFVKENKQLIENKQQSCTQATQCDVNNKQVQQNNEHNIPITNAMPAFTKIQQQLDMESSIISQDSEQLQKLLIQNNELLEQVMLQQKIINKLVKKEKPISEKRKMVDDIEAFLQSLQHK</sequence>
<name>A0AA86QHL0_9EUKA</name>
<evidence type="ECO:0000313" key="2">
    <source>
        <dbReference type="EMBL" id="CAI9951785.1"/>
    </source>
</evidence>
<reference evidence="3 4" key="2">
    <citation type="submission" date="2024-07" db="EMBL/GenBank/DDBJ databases">
        <authorList>
            <person name="Akdeniz Z."/>
        </authorList>
    </citation>
    <scope>NUCLEOTIDE SEQUENCE [LARGE SCALE GENOMIC DNA]</scope>
</reference>
<evidence type="ECO:0000313" key="3">
    <source>
        <dbReference type="EMBL" id="CAL6007380.1"/>
    </source>
</evidence>
<feature type="region of interest" description="Disordered" evidence="1">
    <location>
        <begin position="404"/>
        <end position="424"/>
    </location>
</feature>
<accession>A0AA86QHL0</accession>
<dbReference type="EMBL" id="CAXDID020000055">
    <property type="protein sequence ID" value="CAL6007380.1"/>
    <property type="molecule type" value="Genomic_DNA"/>
</dbReference>
<dbReference type="EMBL" id="CATOUU010000825">
    <property type="protein sequence ID" value="CAI9951785.1"/>
    <property type="molecule type" value="Genomic_DNA"/>
</dbReference>
<organism evidence="2">
    <name type="scientific">Hexamita inflata</name>
    <dbReference type="NCBI Taxonomy" id="28002"/>
    <lineage>
        <taxon>Eukaryota</taxon>
        <taxon>Metamonada</taxon>
        <taxon>Diplomonadida</taxon>
        <taxon>Hexamitidae</taxon>
        <taxon>Hexamitinae</taxon>
        <taxon>Hexamita</taxon>
    </lineage>
</organism>
<proteinExistence type="predicted"/>
<dbReference type="Proteomes" id="UP001642409">
    <property type="component" value="Unassembled WGS sequence"/>
</dbReference>
<dbReference type="AlphaFoldDB" id="A0AA86QHL0"/>
<protein>
    <submittedName>
        <fullName evidence="3">Hypothetical_protein</fullName>
    </submittedName>
</protein>